<evidence type="ECO:0000256" key="2">
    <source>
        <dbReference type="ARBA" id="ARBA00006835"/>
    </source>
</evidence>
<dbReference type="GO" id="GO:0003697">
    <property type="term" value="F:single-stranded DNA binding"/>
    <property type="evidence" value="ECO:0007669"/>
    <property type="project" value="UniProtKB-UniRule"/>
</dbReference>
<dbReference type="PANTHER" id="PTHR12949">
    <property type="entry name" value="RNA POLYMERASE III DNA DIRECTED -RELATED"/>
    <property type="match status" value="1"/>
</dbReference>
<evidence type="ECO:0000256" key="6">
    <source>
        <dbReference type="ARBA" id="ARBA00023163"/>
    </source>
</evidence>
<feature type="domain" description="RNA polymerase III subunit RPC82-related helix-turn-helix" evidence="12">
    <location>
        <begin position="9"/>
        <end position="64"/>
    </location>
</feature>
<dbReference type="Pfam" id="PF05645">
    <property type="entry name" value="RNA_pol_Rpc82"/>
    <property type="match status" value="1"/>
</dbReference>
<feature type="compositionally biased region" description="Acidic residues" evidence="10">
    <location>
        <begin position="371"/>
        <end position="384"/>
    </location>
</feature>
<keyword evidence="15" id="KW-1185">Reference proteome</keyword>
<evidence type="ECO:0000259" key="11">
    <source>
        <dbReference type="Pfam" id="PF05645"/>
    </source>
</evidence>
<dbReference type="InterPro" id="IPR039748">
    <property type="entry name" value="RPC3"/>
</dbReference>
<dbReference type="PANTHER" id="PTHR12949:SF0">
    <property type="entry name" value="DNA-DIRECTED RNA POLYMERASE III SUBUNIT RPC3"/>
    <property type="match status" value="1"/>
</dbReference>
<dbReference type="EMBL" id="JAANYQ010000006">
    <property type="protein sequence ID" value="KAF4123626.1"/>
    <property type="molecule type" value="Genomic_DNA"/>
</dbReference>
<name>A0A9P4YXM7_9HYPO</name>
<feature type="compositionally biased region" description="Acidic residues" evidence="10">
    <location>
        <begin position="397"/>
        <end position="407"/>
    </location>
</feature>
<evidence type="ECO:0000256" key="9">
    <source>
        <dbReference type="RuleBase" id="RU367076"/>
    </source>
</evidence>
<dbReference type="Gene3D" id="1.10.10.10">
    <property type="entry name" value="Winged helix-like DNA-binding domain superfamily/Winged helix DNA-binding domain"/>
    <property type="match status" value="2"/>
</dbReference>
<keyword evidence="7 9" id="KW-0539">Nucleus</keyword>
<evidence type="ECO:0000259" key="13">
    <source>
        <dbReference type="Pfam" id="PF22536"/>
    </source>
</evidence>
<dbReference type="InterPro" id="IPR036390">
    <property type="entry name" value="WH_DNA-bd_sf"/>
</dbReference>
<dbReference type="GO" id="GO:0005666">
    <property type="term" value="C:RNA polymerase III complex"/>
    <property type="evidence" value="ECO:0007669"/>
    <property type="project" value="UniProtKB-UniRule"/>
</dbReference>
<comment type="function">
    <text evidence="8 9">DNA-dependent RNA polymerase catalyzes the transcription of DNA into RNA using the four ribonucleoside triphosphates as substrates. Specific core component of RNA polymerase III which synthesizes small RNAs, such as 5S rRNA and tRNAs.</text>
</comment>
<sequence>MHVTQHAAELCALLVSDLYGELPSRIFATLLTKGRCTVSQLAQHTALTPRQLRHGLAVLFQQNLLYTRADPESRTTWYDANPDACYNLVRTGKVVEAVNYQFGPMERELVQNLLQFGHARVHDLSQAFASRYPSLNGKSNGSNGHATGDMIASDDDLMIVLARLIQADIIETVRPESFRNPIDVFDDIKQDVTKTSPGEKATKTKMEIEQQIANRWKSFRDQGKGVKRQLDQTRGSMSKRRRLHNGRAANGAFDDETVPQLGPNLVVRINYEKCLVDLRNKRLADFAAGCLGETTGEVYRTLLGLLTANTPRPRKDELIEEETGPLPTATTLDIFEHLDESVNVASGIGKVSKSNVDDISAEKVRPNAPQSDDESDDESDEDEDAPRRSGISRITLDDADDDNDDDEQHAHTNGNGTNGTRETKVKFKDEGAPPASRVDQMRQHLLLLAESQHRFVRHCGTQGRGQWTVDFELLMERIRESELDAIIEQSFGRHGLRLTRILREKGKLDEKMLHSAALMRKPDVQGKMLAMEMAGLVDIQEVPKDSSRMANRTLFFWYFDAERTRSQLLDDIYKAMMRCLQTLQAERHKERNILSFVERKDVQGKEEEVMTAEHYNKYNEHLQIQEKLIAQLMRLDDMVSIFRDF</sequence>
<evidence type="ECO:0000256" key="7">
    <source>
        <dbReference type="ARBA" id="ARBA00023242"/>
    </source>
</evidence>
<organism evidence="14 15">
    <name type="scientific">Geosmithia morbida</name>
    <dbReference type="NCBI Taxonomy" id="1094350"/>
    <lineage>
        <taxon>Eukaryota</taxon>
        <taxon>Fungi</taxon>
        <taxon>Dikarya</taxon>
        <taxon>Ascomycota</taxon>
        <taxon>Pezizomycotina</taxon>
        <taxon>Sordariomycetes</taxon>
        <taxon>Hypocreomycetidae</taxon>
        <taxon>Hypocreales</taxon>
        <taxon>Bionectriaceae</taxon>
        <taxon>Geosmithia</taxon>
    </lineage>
</organism>
<dbReference type="InterPro" id="IPR036388">
    <property type="entry name" value="WH-like_DNA-bd_sf"/>
</dbReference>
<feature type="region of interest" description="Disordered" evidence="10">
    <location>
        <begin position="357"/>
        <end position="437"/>
    </location>
</feature>
<dbReference type="AlphaFoldDB" id="A0A9P4YXM7"/>
<evidence type="ECO:0000259" key="12">
    <source>
        <dbReference type="Pfam" id="PF08221"/>
    </source>
</evidence>
<feature type="compositionally biased region" description="Basic and acidic residues" evidence="10">
    <location>
        <begin position="421"/>
        <end position="431"/>
    </location>
</feature>
<comment type="similarity">
    <text evidence="2 9">Belongs to the RNA polymerase beta chain family.</text>
</comment>
<dbReference type="Pfam" id="PF08221">
    <property type="entry name" value="HTH_9"/>
    <property type="match status" value="1"/>
</dbReference>
<feature type="domain" description="RNA polymerase III Rpc82 C -terminal" evidence="11">
    <location>
        <begin position="161"/>
        <end position="477"/>
    </location>
</feature>
<feature type="domain" description="DNA-directed RNA polymerase III subunit RPC3 winged-helix" evidence="13">
    <location>
        <begin position="484"/>
        <end position="558"/>
    </location>
</feature>
<comment type="subcellular location">
    <subcellularLocation>
        <location evidence="1 9">Nucleus</location>
    </subcellularLocation>
</comment>
<evidence type="ECO:0000256" key="5">
    <source>
        <dbReference type="ARBA" id="ARBA00022478"/>
    </source>
</evidence>
<evidence type="ECO:0000256" key="3">
    <source>
        <dbReference type="ARBA" id="ARBA00011206"/>
    </source>
</evidence>
<dbReference type="InterPro" id="IPR008806">
    <property type="entry name" value="RNA_pol_III_Rpc82_C"/>
</dbReference>
<evidence type="ECO:0000256" key="10">
    <source>
        <dbReference type="SAM" id="MobiDB-lite"/>
    </source>
</evidence>
<evidence type="ECO:0000256" key="1">
    <source>
        <dbReference type="ARBA" id="ARBA00004123"/>
    </source>
</evidence>
<dbReference type="InterPro" id="IPR013197">
    <property type="entry name" value="RNA_pol_III_RPC82-rel_HTH"/>
</dbReference>
<comment type="subunit">
    <text evidence="3 9">Component of the RNA polymerase III (Pol III) complex consisting of 17 subunits.</text>
</comment>
<evidence type="ECO:0000256" key="8">
    <source>
        <dbReference type="ARBA" id="ARBA00025127"/>
    </source>
</evidence>
<keyword evidence="5 9" id="KW-0240">DNA-directed RNA polymerase</keyword>
<dbReference type="OrthoDB" id="272392at2759"/>
<accession>A0A9P4YXM7</accession>
<keyword evidence="6 9" id="KW-0804">Transcription</keyword>
<dbReference type="GO" id="GO:0006351">
    <property type="term" value="P:DNA-templated transcription"/>
    <property type="evidence" value="ECO:0007669"/>
    <property type="project" value="InterPro"/>
</dbReference>
<evidence type="ECO:0000256" key="4">
    <source>
        <dbReference type="ARBA" id="ARBA00016689"/>
    </source>
</evidence>
<dbReference type="SUPFAM" id="SSF46785">
    <property type="entry name" value="Winged helix' DNA-binding domain"/>
    <property type="match status" value="1"/>
</dbReference>
<dbReference type="Proteomes" id="UP000749293">
    <property type="component" value="Unassembled WGS sequence"/>
</dbReference>
<comment type="caution">
    <text evidence="14">The sequence shown here is derived from an EMBL/GenBank/DDBJ whole genome shotgun (WGS) entry which is preliminary data.</text>
</comment>
<protein>
    <recommendedName>
        <fullName evidence="4 9">DNA-directed RNA polymerase III subunit RPC3</fullName>
        <shortName evidence="9">RNA polymerase III subunit C3</shortName>
    </recommendedName>
</protein>
<dbReference type="GeneID" id="55972552"/>
<proteinExistence type="inferred from homology"/>
<dbReference type="InterPro" id="IPR055207">
    <property type="entry name" value="POLR3C_WHD"/>
</dbReference>
<gene>
    <name evidence="14" type="ORF">GMORB2_6327</name>
</gene>
<dbReference type="RefSeq" id="XP_035322278.1">
    <property type="nucleotide sequence ID" value="XM_035468297.1"/>
</dbReference>
<evidence type="ECO:0000313" key="15">
    <source>
        <dbReference type="Proteomes" id="UP000749293"/>
    </source>
</evidence>
<reference evidence="14" key="1">
    <citation type="submission" date="2020-03" db="EMBL/GenBank/DDBJ databases">
        <title>Site-based positive gene gene selection in Geosmithia morbida across the United States reveals a broad range of putative effectors and factors for local host and environmental adapation.</title>
        <authorList>
            <person name="Onufrak A."/>
            <person name="Murdoch R.W."/>
            <person name="Gazis R."/>
            <person name="Huff M."/>
            <person name="Staton M."/>
            <person name="Klingeman W."/>
            <person name="Hadziabdic D."/>
        </authorList>
    </citation>
    <scope>NUCLEOTIDE SEQUENCE</scope>
    <source>
        <strain evidence="14">1262</strain>
    </source>
</reference>
<dbReference type="Pfam" id="PF22536">
    <property type="entry name" value="WHD_POLR3C"/>
    <property type="match status" value="1"/>
</dbReference>
<evidence type="ECO:0000313" key="14">
    <source>
        <dbReference type="EMBL" id="KAF4123626.1"/>
    </source>
</evidence>